<sequence>MIVCSTAPCHAAAESILVDMDSRVDSCEDFSAYACSFFAMLAVCSVAQVATLVEQIRKGARSPARGRINGAVQNSAEFATAFGCSNAAPMSPAKKCELW</sequence>
<dbReference type="PROSITE" id="PS51885">
    <property type="entry name" value="NEPRILYSIN"/>
    <property type="match status" value="1"/>
</dbReference>
<feature type="domain" description="Peptidase M13 C-terminal" evidence="3">
    <location>
        <begin position="21"/>
        <end position="98"/>
    </location>
</feature>
<dbReference type="Proteomes" id="UP000738359">
    <property type="component" value="Unassembled WGS sequence"/>
</dbReference>
<dbReference type="PANTHER" id="PTHR11733:SF167">
    <property type="entry name" value="FI17812P1-RELATED"/>
    <property type="match status" value="1"/>
</dbReference>
<organism evidence="4 5">
    <name type="scientific">Mortierella alpina</name>
    <name type="common">Oleaginous fungus</name>
    <name type="synonym">Mortierella renispora</name>
    <dbReference type="NCBI Taxonomy" id="64518"/>
    <lineage>
        <taxon>Eukaryota</taxon>
        <taxon>Fungi</taxon>
        <taxon>Fungi incertae sedis</taxon>
        <taxon>Mucoromycota</taxon>
        <taxon>Mortierellomycotina</taxon>
        <taxon>Mortierellomycetes</taxon>
        <taxon>Mortierellales</taxon>
        <taxon>Mortierellaceae</taxon>
        <taxon>Mortierella</taxon>
    </lineage>
</organism>
<gene>
    <name evidence="4" type="ORF">BGZ70_005243</name>
</gene>
<dbReference type="EMBL" id="JAAAHY010000278">
    <property type="protein sequence ID" value="KAF9965201.1"/>
    <property type="molecule type" value="Genomic_DNA"/>
</dbReference>
<keyword evidence="2" id="KW-0472">Membrane</keyword>
<dbReference type="GO" id="GO:0016485">
    <property type="term" value="P:protein processing"/>
    <property type="evidence" value="ECO:0007669"/>
    <property type="project" value="TreeGrafter"/>
</dbReference>
<dbReference type="GO" id="GO:0004222">
    <property type="term" value="F:metalloendopeptidase activity"/>
    <property type="evidence" value="ECO:0007669"/>
    <property type="project" value="InterPro"/>
</dbReference>
<proteinExistence type="inferred from homology"/>
<dbReference type="SUPFAM" id="SSF55486">
    <property type="entry name" value="Metalloproteases ('zincins'), catalytic domain"/>
    <property type="match status" value="2"/>
</dbReference>
<name>A0A9P6M4E9_MORAP</name>
<evidence type="ECO:0000313" key="4">
    <source>
        <dbReference type="EMBL" id="KAF9965201.1"/>
    </source>
</evidence>
<evidence type="ECO:0000256" key="2">
    <source>
        <dbReference type="SAM" id="Phobius"/>
    </source>
</evidence>
<dbReference type="GO" id="GO:0005886">
    <property type="term" value="C:plasma membrane"/>
    <property type="evidence" value="ECO:0007669"/>
    <property type="project" value="TreeGrafter"/>
</dbReference>
<keyword evidence="2" id="KW-0812">Transmembrane</keyword>
<reference evidence="4" key="1">
    <citation type="journal article" date="2020" name="Fungal Divers.">
        <title>Resolving the Mortierellaceae phylogeny through synthesis of multi-gene phylogenetics and phylogenomics.</title>
        <authorList>
            <person name="Vandepol N."/>
            <person name="Liber J."/>
            <person name="Desiro A."/>
            <person name="Na H."/>
            <person name="Kennedy M."/>
            <person name="Barry K."/>
            <person name="Grigoriev I.V."/>
            <person name="Miller A.N."/>
            <person name="O'Donnell K."/>
            <person name="Stajich J.E."/>
            <person name="Bonito G."/>
        </authorList>
    </citation>
    <scope>NUCLEOTIDE SEQUENCE</scope>
    <source>
        <strain evidence="4">CK1249</strain>
    </source>
</reference>
<comment type="similarity">
    <text evidence="1">Belongs to the peptidase M13 family.</text>
</comment>
<evidence type="ECO:0000256" key="1">
    <source>
        <dbReference type="ARBA" id="ARBA00007357"/>
    </source>
</evidence>
<protein>
    <recommendedName>
        <fullName evidence="3">Peptidase M13 C-terminal domain-containing protein</fullName>
    </recommendedName>
</protein>
<dbReference type="InterPro" id="IPR000718">
    <property type="entry name" value="Peptidase_M13"/>
</dbReference>
<dbReference type="PANTHER" id="PTHR11733">
    <property type="entry name" value="ZINC METALLOPROTEASE FAMILY M13 NEPRILYSIN-RELATED"/>
    <property type="match status" value="1"/>
</dbReference>
<evidence type="ECO:0000259" key="3">
    <source>
        <dbReference type="Pfam" id="PF01431"/>
    </source>
</evidence>
<accession>A0A9P6M4E9</accession>
<keyword evidence="2" id="KW-1133">Transmembrane helix</keyword>
<evidence type="ECO:0000313" key="5">
    <source>
        <dbReference type="Proteomes" id="UP000738359"/>
    </source>
</evidence>
<dbReference type="Gene3D" id="3.40.390.10">
    <property type="entry name" value="Collagenase (Catalytic Domain)"/>
    <property type="match status" value="2"/>
</dbReference>
<dbReference type="InterPro" id="IPR018497">
    <property type="entry name" value="Peptidase_M13_C"/>
</dbReference>
<dbReference type="InterPro" id="IPR024079">
    <property type="entry name" value="MetalloPept_cat_dom_sf"/>
</dbReference>
<dbReference type="OrthoDB" id="6475849at2759"/>
<feature type="transmembrane region" description="Helical" evidence="2">
    <location>
        <begin position="30"/>
        <end position="53"/>
    </location>
</feature>
<dbReference type="Pfam" id="PF01431">
    <property type="entry name" value="Peptidase_M13"/>
    <property type="match status" value="1"/>
</dbReference>
<dbReference type="AlphaFoldDB" id="A0A9P6M4E9"/>
<keyword evidence="5" id="KW-1185">Reference proteome</keyword>
<comment type="caution">
    <text evidence="4">The sequence shown here is derived from an EMBL/GenBank/DDBJ whole genome shotgun (WGS) entry which is preliminary data.</text>
</comment>